<sequence>MSTQAIITCIVFVVTMILLIWQPIHPILIGALVPSVLASFKIIEAKSAYMEFANTTVVFFLGLCVVGEAFFKTGLADYIGGKIIGLIGGTEKGLIVGTGLVAGGLSAFLNDTGSTACLMPIVSSMSEKAKVNKSKLLMALAYFASLGGTITLIGTTPHIVANGILADMKLREFTFFEYAKIGVPLLIAGIIYMIFIGTKLLPVKEIDLGEVKEPVYNKGKMITIALIFLGVVLCMATKVIPMHVAGVFGAILAVLTGCIDIKDAIKSFSATTIFLVGGIFPLSKALISTGAAEYFVNKLSPVLSGMPPVVVIGGIALLMLLATQFLLNSSATVLILPVSILICQASGINPLAGAMAVSICASGVFTTPFGTGPNLLVWEAGGYTMKDYIKCGFPLLIVFWLVTTALCSVFYL</sequence>
<dbReference type="GO" id="GO:0005886">
    <property type="term" value="C:plasma membrane"/>
    <property type="evidence" value="ECO:0007669"/>
    <property type="project" value="TreeGrafter"/>
</dbReference>
<feature type="transmembrane region" description="Helical" evidence="7">
    <location>
        <begin position="329"/>
        <end position="348"/>
    </location>
</feature>
<comment type="caution">
    <text evidence="9">The sequence shown here is derived from an EMBL/GenBank/DDBJ whole genome shotgun (WGS) entry which is preliminary data.</text>
</comment>
<evidence type="ECO:0000256" key="1">
    <source>
        <dbReference type="ARBA" id="ARBA00004141"/>
    </source>
</evidence>
<feature type="transmembrane region" description="Helical" evidence="7">
    <location>
        <begin position="302"/>
        <end position="322"/>
    </location>
</feature>
<protein>
    <submittedName>
        <fullName evidence="9">Citrate transporter</fullName>
    </submittedName>
</protein>
<feature type="transmembrane region" description="Helical" evidence="7">
    <location>
        <begin position="354"/>
        <end position="376"/>
    </location>
</feature>
<evidence type="ECO:0000313" key="9">
    <source>
        <dbReference type="EMBL" id="EFM25645.1"/>
    </source>
</evidence>
<keyword evidence="5 7" id="KW-1133">Transmembrane helix</keyword>
<dbReference type="AlphaFoldDB" id="E0NKL8"/>
<dbReference type="CDD" id="cd01115">
    <property type="entry name" value="SLC13_permease"/>
    <property type="match status" value="1"/>
</dbReference>
<dbReference type="OrthoDB" id="9765532at2"/>
<evidence type="ECO:0000259" key="8">
    <source>
        <dbReference type="Pfam" id="PF03600"/>
    </source>
</evidence>
<organism evidence="9 10">
    <name type="scientific">Peptoniphilus duerdenii ATCC BAA-1640</name>
    <dbReference type="NCBI Taxonomy" id="862517"/>
    <lineage>
        <taxon>Bacteria</taxon>
        <taxon>Bacillati</taxon>
        <taxon>Bacillota</taxon>
        <taxon>Tissierellia</taxon>
        <taxon>Tissierellales</taxon>
        <taxon>Peptoniphilaceae</taxon>
        <taxon>Peptoniphilus</taxon>
    </lineage>
</organism>
<evidence type="ECO:0000256" key="7">
    <source>
        <dbReference type="SAM" id="Phobius"/>
    </source>
</evidence>
<reference evidence="9 10" key="1">
    <citation type="submission" date="2010-07" db="EMBL/GenBank/DDBJ databases">
        <authorList>
            <person name="Muzny D."/>
            <person name="Qin X."/>
            <person name="Deng J."/>
            <person name="Jiang H."/>
            <person name="Liu Y."/>
            <person name="Qu J."/>
            <person name="Song X.-Z."/>
            <person name="Zhang L."/>
            <person name="Thornton R."/>
            <person name="Coyle M."/>
            <person name="Francisco L."/>
            <person name="Jackson L."/>
            <person name="Javaid M."/>
            <person name="Korchina V."/>
            <person name="Kovar C."/>
            <person name="Mata R."/>
            <person name="Mathew T."/>
            <person name="Ngo R."/>
            <person name="Nguyen L."/>
            <person name="Nguyen N."/>
            <person name="Okwuonu G."/>
            <person name="Ongeri F."/>
            <person name="Pham C."/>
            <person name="Simmons D."/>
            <person name="Wilczek-Boney K."/>
            <person name="Hale W."/>
            <person name="Jakkamsetti A."/>
            <person name="Pham P."/>
            <person name="Ruth R."/>
            <person name="San Lucas F."/>
            <person name="Warren J."/>
            <person name="Zhang J."/>
            <person name="Zhao Z."/>
            <person name="Zhou C."/>
            <person name="Zhu D."/>
            <person name="Lee S."/>
            <person name="Bess C."/>
            <person name="Blankenburg K."/>
            <person name="Forbes L."/>
            <person name="Fu Q."/>
            <person name="Gubbala S."/>
            <person name="Hirani K."/>
            <person name="Jayaseelan J.C."/>
            <person name="Lara F."/>
            <person name="Munidasa M."/>
            <person name="Palculict T."/>
            <person name="Patil S."/>
            <person name="Pu L.-L."/>
            <person name="Saada N."/>
            <person name="Tang L."/>
            <person name="Weissenberger G."/>
            <person name="Zhu Y."/>
            <person name="Hemphill L."/>
            <person name="Shang Y."/>
            <person name="Youmans B."/>
            <person name="Ayvaz T."/>
            <person name="Ross M."/>
            <person name="Santibanez J."/>
            <person name="Aqrawi P."/>
            <person name="Gross S."/>
            <person name="Joshi V."/>
            <person name="Fowler G."/>
            <person name="Nazareth L."/>
            <person name="Reid J."/>
            <person name="Worley K."/>
            <person name="Petrosino J."/>
            <person name="Highlander S."/>
            <person name="Gibbs R."/>
        </authorList>
    </citation>
    <scope>NUCLEOTIDE SEQUENCE [LARGE SCALE GENOMIC DNA]</scope>
    <source>
        <strain evidence="9 10">ATCC BAA-1640</strain>
    </source>
</reference>
<feature type="transmembrane region" description="Helical" evidence="7">
    <location>
        <begin position="136"/>
        <end position="161"/>
    </location>
</feature>
<evidence type="ECO:0000256" key="5">
    <source>
        <dbReference type="ARBA" id="ARBA00022989"/>
    </source>
</evidence>
<feature type="transmembrane region" description="Helical" evidence="7">
    <location>
        <begin position="273"/>
        <end position="296"/>
    </location>
</feature>
<dbReference type="InterPro" id="IPR004680">
    <property type="entry name" value="Cit_transptr-like_dom"/>
</dbReference>
<dbReference type="EMBL" id="AEEH01000028">
    <property type="protein sequence ID" value="EFM25645.1"/>
    <property type="molecule type" value="Genomic_DNA"/>
</dbReference>
<gene>
    <name evidence="9" type="ORF">HMPREF9225_0707</name>
</gene>
<feature type="domain" description="Citrate transporter-like" evidence="8">
    <location>
        <begin position="16"/>
        <end position="357"/>
    </location>
</feature>
<keyword evidence="10" id="KW-1185">Reference proteome</keyword>
<evidence type="ECO:0000313" key="10">
    <source>
        <dbReference type="Proteomes" id="UP000003280"/>
    </source>
</evidence>
<keyword evidence="4" id="KW-0677">Repeat</keyword>
<feature type="transmembrane region" description="Helical" evidence="7">
    <location>
        <begin position="221"/>
        <end position="238"/>
    </location>
</feature>
<evidence type="ECO:0000256" key="3">
    <source>
        <dbReference type="ARBA" id="ARBA00022692"/>
    </source>
</evidence>
<dbReference type="STRING" id="862517.HMPREF9225_0707"/>
<dbReference type="Proteomes" id="UP000003280">
    <property type="component" value="Unassembled WGS sequence"/>
</dbReference>
<feature type="transmembrane region" description="Helical" evidence="7">
    <location>
        <begin position="7"/>
        <end position="32"/>
    </location>
</feature>
<comment type="subcellular location">
    <subcellularLocation>
        <location evidence="1">Membrane</location>
        <topology evidence="1">Multi-pass membrane protein</topology>
    </subcellularLocation>
</comment>
<dbReference type="eggNOG" id="COG1055">
    <property type="taxonomic scope" value="Bacteria"/>
</dbReference>
<keyword evidence="6 7" id="KW-0472">Membrane</keyword>
<dbReference type="PANTHER" id="PTHR43652">
    <property type="entry name" value="BASIC AMINO ACID ANTIPORTER YFCC-RELATED"/>
    <property type="match status" value="1"/>
</dbReference>
<name>E0NKL8_9FIRM</name>
<evidence type="ECO:0000256" key="6">
    <source>
        <dbReference type="ARBA" id="ARBA00023136"/>
    </source>
</evidence>
<evidence type="ECO:0000256" key="4">
    <source>
        <dbReference type="ARBA" id="ARBA00022737"/>
    </source>
</evidence>
<proteinExistence type="predicted"/>
<feature type="transmembrane region" description="Helical" evidence="7">
    <location>
        <begin position="388"/>
        <end position="411"/>
    </location>
</feature>
<dbReference type="InterPro" id="IPR051679">
    <property type="entry name" value="DASS-Related_Transporters"/>
</dbReference>
<dbReference type="RefSeq" id="WP_008901522.1">
    <property type="nucleotide sequence ID" value="NZ_GL397071.1"/>
</dbReference>
<feature type="transmembrane region" description="Helical" evidence="7">
    <location>
        <begin position="181"/>
        <end position="201"/>
    </location>
</feature>
<feature type="transmembrane region" description="Helical" evidence="7">
    <location>
        <begin position="52"/>
        <end position="71"/>
    </location>
</feature>
<accession>E0NKL8</accession>
<keyword evidence="2" id="KW-0813">Transport</keyword>
<dbReference type="PANTHER" id="PTHR43652:SF1">
    <property type="entry name" value="RESPONSE REGULATOR"/>
    <property type="match status" value="1"/>
</dbReference>
<dbReference type="GO" id="GO:0055085">
    <property type="term" value="P:transmembrane transport"/>
    <property type="evidence" value="ECO:0007669"/>
    <property type="project" value="InterPro"/>
</dbReference>
<evidence type="ECO:0000256" key="2">
    <source>
        <dbReference type="ARBA" id="ARBA00022448"/>
    </source>
</evidence>
<keyword evidence="3 7" id="KW-0812">Transmembrane</keyword>
<dbReference type="Pfam" id="PF03600">
    <property type="entry name" value="CitMHS"/>
    <property type="match status" value="1"/>
</dbReference>
<dbReference type="HOGENOM" id="CLU_005170_6_4_9"/>